<sequence>MGWRIMGCGRTNAVKGFQRRAGRGKENRASIHATLGDLPLCWGQRDAASYLGADTPAHKFETVSIGNNGHVVDSDVVASLRAGLK</sequence>
<evidence type="ECO:0000313" key="1">
    <source>
        <dbReference type="EMBL" id="KAK2187741.1"/>
    </source>
</evidence>
<dbReference type="AlphaFoldDB" id="A0AAD9P403"/>
<protein>
    <submittedName>
        <fullName evidence="1">Uncharacterized protein</fullName>
    </submittedName>
</protein>
<keyword evidence="2" id="KW-1185">Reference proteome</keyword>
<comment type="caution">
    <text evidence="1">The sequence shown here is derived from an EMBL/GenBank/DDBJ whole genome shotgun (WGS) entry which is preliminary data.</text>
</comment>
<organism evidence="1 2">
    <name type="scientific">Ridgeia piscesae</name>
    <name type="common">Tubeworm</name>
    <dbReference type="NCBI Taxonomy" id="27915"/>
    <lineage>
        <taxon>Eukaryota</taxon>
        <taxon>Metazoa</taxon>
        <taxon>Spiralia</taxon>
        <taxon>Lophotrochozoa</taxon>
        <taxon>Annelida</taxon>
        <taxon>Polychaeta</taxon>
        <taxon>Sedentaria</taxon>
        <taxon>Canalipalpata</taxon>
        <taxon>Sabellida</taxon>
        <taxon>Siboglinidae</taxon>
        <taxon>Ridgeia</taxon>
    </lineage>
</organism>
<name>A0AAD9P403_RIDPI</name>
<proteinExistence type="predicted"/>
<accession>A0AAD9P403</accession>
<dbReference type="EMBL" id="JAODUO010000156">
    <property type="protein sequence ID" value="KAK2187741.1"/>
    <property type="molecule type" value="Genomic_DNA"/>
</dbReference>
<evidence type="ECO:0000313" key="2">
    <source>
        <dbReference type="Proteomes" id="UP001209878"/>
    </source>
</evidence>
<reference evidence="1" key="1">
    <citation type="journal article" date="2023" name="Mol. Biol. Evol.">
        <title>Third-Generation Sequencing Reveals the Adaptive Role of the Epigenome in Three Deep-Sea Polychaetes.</title>
        <authorList>
            <person name="Perez M."/>
            <person name="Aroh O."/>
            <person name="Sun Y."/>
            <person name="Lan Y."/>
            <person name="Juniper S.K."/>
            <person name="Young C.R."/>
            <person name="Angers B."/>
            <person name="Qian P.Y."/>
        </authorList>
    </citation>
    <scope>NUCLEOTIDE SEQUENCE</scope>
    <source>
        <strain evidence="1">R07B-5</strain>
    </source>
</reference>
<dbReference type="Proteomes" id="UP001209878">
    <property type="component" value="Unassembled WGS sequence"/>
</dbReference>
<gene>
    <name evidence="1" type="ORF">NP493_156g07002</name>
</gene>